<accession>A0ABS3R192</accession>
<reference evidence="1 2" key="1">
    <citation type="submission" date="2021-03" db="EMBL/GenBank/DDBJ databases">
        <authorList>
            <person name="Kanchanasin P."/>
            <person name="Saeng-In P."/>
            <person name="Phongsopitanun W."/>
            <person name="Yuki M."/>
            <person name="Kudo T."/>
            <person name="Ohkuma M."/>
            <person name="Tanasupawat S."/>
        </authorList>
    </citation>
    <scope>NUCLEOTIDE SEQUENCE [LARGE SCALE GENOMIC DNA]</scope>
    <source>
        <strain evidence="1 2">L46</strain>
    </source>
</reference>
<keyword evidence="2" id="KW-1185">Reference proteome</keyword>
<dbReference type="EMBL" id="JAGEOK010000013">
    <property type="protein sequence ID" value="MBO2440014.1"/>
    <property type="molecule type" value="Genomic_DNA"/>
</dbReference>
<protein>
    <recommendedName>
        <fullName evidence="3">Barstar (barnase inhibitor) domain-containing protein</fullName>
    </recommendedName>
</protein>
<comment type="caution">
    <text evidence="1">The sequence shown here is derived from an EMBL/GenBank/DDBJ whole genome shotgun (WGS) entry which is preliminary data.</text>
</comment>
<organism evidence="1 2">
    <name type="scientific">Actinomadura nitritigenes</name>
    <dbReference type="NCBI Taxonomy" id="134602"/>
    <lineage>
        <taxon>Bacteria</taxon>
        <taxon>Bacillati</taxon>
        <taxon>Actinomycetota</taxon>
        <taxon>Actinomycetes</taxon>
        <taxon>Streptosporangiales</taxon>
        <taxon>Thermomonosporaceae</taxon>
        <taxon>Actinomadura</taxon>
    </lineage>
</organism>
<evidence type="ECO:0008006" key="3">
    <source>
        <dbReference type="Google" id="ProtNLM"/>
    </source>
</evidence>
<proteinExistence type="predicted"/>
<evidence type="ECO:0000313" key="1">
    <source>
        <dbReference type="EMBL" id="MBO2440014.1"/>
    </source>
</evidence>
<gene>
    <name evidence="1" type="ORF">J4557_21020</name>
</gene>
<evidence type="ECO:0000313" key="2">
    <source>
        <dbReference type="Proteomes" id="UP000666915"/>
    </source>
</evidence>
<dbReference type="Proteomes" id="UP000666915">
    <property type="component" value="Unassembled WGS sequence"/>
</dbReference>
<sequence length="205" mass="23540">MGTDISGYIECRERPLRPDASGTWRAAIDLDLLYGDRDYDAFGCLFGVRNYATFRPLAAGRGLPRDLSDTVRQAAESWEHHDATWISWAEVARVDWDEPAEGADQRMRQYLRRPDGTLEPMGKSLWGPRLMEATGASYEDVLEGRVRWSEGQEFELGDTVFRAATLRRRDVVPPDGAWRRVWRVMETLAERTSPDDVRLVVWFDS</sequence>
<name>A0ABS3R192_9ACTN</name>
<dbReference type="RefSeq" id="WP_208268431.1">
    <property type="nucleotide sequence ID" value="NZ_BAAAGM010000064.1"/>
</dbReference>